<dbReference type="SUPFAM" id="SSF51735">
    <property type="entry name" value="NAD(P)-binding Rossmann-fold domains"/>
    <property type="match status" value="1"/>
</dbReference>
<evidence type="ECO:0000313" key="3">
    <source>
        <dbReference type="Proteomes" id="UP000712673"/>
    </source>
</evidence>
<dbReference type="PANTHER" id="PTHR43162:SF1">
    <property type="entry name" value="PRESTALK A DIFFERENTIATION PROTEIN A"/>
    <property type="match status" value="1"/>
</dbReference>
<feature type="domain" description="NmrA-like" evidence="1">
    <location>
        <begin position="2"/>
        <end position="235"/>
    </location>
</feature>
<dbReference type="InterPro" id="IPR008030">
    <property type="entry name" value="NmrA-like"/>
</dbReference>
<reference evidence="2" key="1">
    <citation type="submission" date="2019-03" db="EMBL/GenBank/DDBJ databases">
        <title>Lake Tanganyika Metagenome-Assembled Genomes (MAGs).</title>
        <authorList>
            <person name="Tran P."/>
        </authorList>
    </citation>
    <scope>NUCLEOTIDE SEQUENCE</scope>
    <source>
        <strain evidence="2">K_DeepCast_65m_m2_066</strain>
    </source>
</reference>
<dbReference type="CDD" id="cd05269">
    <property type="entry name" value="TMR_SDR_a"/>
    <property type="match status" value="1"/>
</dbReference>
<evidence type="ECO:0000259" key="1">
    <source>
        <dbReference type="Pfam" id="PF05368"/>
    </source>
</evidence>
<protein>
    <submittedName>
        <fullName evidence="2">SDR family oxidoreductase</fullName>
    </submittedName>
</protein>
<dbReference type="Gene3D" id="3.40.50.720">
    <property type="entry name" value="NAD(P)-binding Rossmann-like Domain"/>
    <property type="match status" value="1"/>
</dbReference>
<evidence type="ECO:0000313" key="2">
    <source>
        <dbReference type="EMBL" id="MBM3224232.1"/>
    </source>
</evidence>
<dbReference type="Proteomes" id="UP000712673">
    <property type="component" value="Unassembled WGS sequence"/>
</dbReference>
<gene>
    <name evidence="2" type="ORF">FJZ47_10565</name>
</gene>
<proteinExistence type="predicted"/>
<dbReference type="InterPro" id="IPR051604">
    <property type="entry name" value="Ergot_Alk_Oxidoreductase"/>
</dbReference>
<organism evidence="2 3">
    <name type="scientific">Tectimicrobiota bacterium</name>
    <dbReference type="NCBI Taxonomy" id="2528274"/>
    <lineage>
        <taxon>Bacteria</taxon>
        <taxon>Pseudomonadati</taxon>
        <taxon>Nitrospinota/Tectimicrobiota group</taxon>
        <taxon>Candidatus Tectimicrobiota</taxon>
    </lineage>
</organism>
<sequence length="289" mass="30352">MVILIVGATGLVGRAVLSQLVARGVAVRALVRSPEKTAAVTAPGVDVVLGDLAQPASLDTALQGVTRALLLSPHHPRQVELQGHFVAAAQRAGPIHIVKLSGLGTALDSPLHSGRWHAQTEQAIVDAGLPFTFLHPLFFMQNLLRSAAEVAAHGVLTAAMQAGRIAMIDARDVAAVAVTALTERGHTGRTYTLTGPEALSFAAVAEALSAAIGTRILYRDLSLADLRSQMVESGLPDWLIDVRMEFAAVLRADYAATVTPTVAAVTGQQPRTLAAFVREHAVLFQAQPL</sequence>
<dbReference type="InterPro" id="IPR036291">
    <property type="entry name" value="NAD(P)-bd_dom_sf"/>
</dbReference>
<dbReference type="EMBL" id="VGLS01000281">
    <property type="protein sequence ID" value="MBM3224232.1"/>
    <property type="molecule type" value="Genomic_DNA"/>
</dbReference>
<accession>A0A938B0W2</accession>
<comment type="caution">
    <text evidence="2">The sequence shown here is derived from an EMBL/GenBank/DDBJ whole genome shotgun (WGS) entry which is preliminary data.</text>
</comment>
<dbReference type="PANTHER" id="PTHR43162">
    <property type="match status" value="1"/>
</dbReference>
<name>A0A938B0W2_UNCTE</name>
<dbReference type="Gene3D" id="3.90.25.10">
    <property type="entry name" value="UDP-galactose 4-epimerase, domain 1"/>
    <property type="match status" value="1"/>
</dbReference>
<dbReference type="AlphaFoldDB" id="A0A938B0W2"/>
<dbReference type="Pfam" id="PF05368">
    <property type="entry name" value="NmrA"/>
    <property type="match status" value="1"/>
</dbReference>